<evidence type="ECO:0000256" key="8">
    <source>
        <dbReference type="HAMAP-Rule" id="MF_00692"/>
    </source>
</evidence>
<evidence type="ECO:0000256" key="2">
    <source>
        <dbReference type="ARBA" id="ARBA00022679"/>
    </source>
</evidence>
<dbReference type="Proteomes" id="UP000029448">
    <property type="component" value="Unassembled WGS sequence"/>
</dbReference>
<evidence type="ECO:0000313" key="9">
    <source>
        <dbReference type="EMBL" id="KGB23442.1"/>
    </source>
</evidence>
<evidence type="ECO:0000256" key="4">
    <source>
        <dbReference type="ARBA" id="ARBA00022723"/>
    </source>
</evidence>
<evidence type="ECO:0000256" key="5">
    <source>
        <dbReference type="ARBA" id="ARBA00022741"/>
    </source>
</evidence>
<comment type="catalytic activity">
    <reaction evidence="8">
        <text>L-tyrosyl-[protein] + UTP = O-(5'-uridylyl)-L-tyrosyl-[protein] + diphosphate</text>
        <dbReference type="Rhea" id="RHEA:83887"/>
        <dbReference type="Rhea" id="RHEA-COMP:10136"/>
        <dbReference type="Rhea" id="RHEA-COMP:20238"/>
        <dbReference type="ChEBI" id="CHEBI:33019"/>
        <dbReference type="ChEBI" id="CHEBI:46398"/>
        <dbReference type="ChEBI" id="CHEBI:46858"/>
        <dbReference type="ChEBI" id="CHEBI:90602"/>
    </reaction>
</comment>
<evidence type="ECO:0000256" key="6">
    <source>
        <dbReference type="ARBA" id="ARBA00022840"/>
    </source>
</evidence>
<evidence type="ECO:0000313" key="10">
    <source>
        <dbReference type="Proteomes" id="UP000029448"/>
    </source>
</evidence>
<feature type="binding site" evidence="8">
    <location>
        <position position="114"/>
    </location>
    <ligand>
        <name>ATP</name>
        <dbReference type="ChEBI" id="CHEBI:30616"/>
    </ligand>
</feature>
<dbReference type="GO" id="GO:0000287">
    <property type="term" value="F:magnesium ion binding"/>
    <property type="evidence" value="ECO:0007669"/>
    <property type="project" value="UniProtKB-UniRule"/>
</dbReference>
<dbReference type="GO" id="GO:0070733">
    <property type="term" value="F:AMPylase activity"/>
    <property type="evidence" value="ECO:0007669"/>
    <property type="project" value="UniProtKB-EC"/>
</dbReference>
<dbReference type="PANTHER" id="PTHR32057:SF14">
    <property type="entry name" value="PROTEIN ADENYLYLTRANSFERASE SELO, MITOCHONDRIAL"/>
    <property type="match status" value="1"/>
</dbReference>
<keyword evidence="3 8" id="KW-0548">Nucleotidyltransferase</keyword>
<comment type="function">
    <text evidence="8">Nucleotidyltransferase involved in the post-translational modification of proteins. It can catalyze the addition of adenosine monophosphate (AMP) or uridine monophosphate (UMP) to a protein, resulting in modifications known as AMPylation and UMPylation.</text>
</comment>
<dbReference type="EMBL" id="JOKM01000060">
    <property type="protein sequence ID" value="KGB23442.1"/>
    <property type="molecule type" value="Genomic_DNA"/>
</dbReference>
<keyword evidence="2 8" id="KW-0808">Transferase</keyword>
<dbReference type="AlphaFoldDB" id="A0A094YPX7"/>
<evidence type="ECO:0000256" key="1">
    <source>
        <dbReference type="ARBA" id="ARBA00009747"/>
    </source>
</evidence>
<comment type="catalytic activity">
    <reaction evidence="8">
        <text>L-seryl-[protein] + UTP = O-(5'-uridylyl)-L-seryl-[protein] + diphosphate</text>
        <dbReference type="Rhea" id="RHEA:64604"/>
        <dbReference type="Rhea" id="RHEA-COMP:9863"/>
        <dbReference type="Rhea" id="RHEA-COMP:16635"/>
        <dbReference type="ChEBI" id="CHEBI:29999"/>
        <dbReference type="ChEBI" id="CHEBI:33019"/>
        <dbReference type="ChEBI" id="CHEBI:46398"/>
        <dbReference type="ChEBI" id="CHEBI:156051"/>
    </reaction>
</comment>
<dbReference type="EC" id="2.7.7.108" evidence="8"/>
<feature type="binding site" evidence="8">
    <location>
        <position position="263"/>
    </location>
    <ligand>
        <name>Mg(2+)</name>
        <dbReference type="ChEBI" id="CHEBI:18420"/>
    </ligand>
</feature>
<dbReference type="InterPro" id="IPR003846">
    <property type="entry name" value="SelO"/>
</dbReference>
<comment type="catalytic activity">
    <reaction evidence="8">
        <text>L-tyrosyl-[protein] + ATP = O-(5'-adenylyl)-L-tyrosyl-[protein] + diphosphate</text>
        <dbReference type="Rhea" id="RHEA:54288"/>
        <dbReference type="Rhea" id="RHEA-COMP:10136"/>
        <dbReference type="Rhea" id="RHEA-COMP:13846"/>
        <dbReference type="ChEBI" id="CHEBI:30616"/>
        <dbReference type="ChEBI" id="CHEBI:33019"/>
        <dbReference type="ChEBI" id="CHEBI:46858"/>
        <dbReference type="ChEBI" id="CHEBI:83624"/>
        <dbReference type="EC" id="2.7.7.108"/>
    </reaction>
</comment>
<dbReference type="PANTHER" id="PTHR32057">
    <property type="entry name" value="PROTEIN ADENYLYLTRANSFERASE SELO, MITOCHONDRIAL"/>
    <property type="match status" value="1"/>
</dbReference>
<dbReference type="EC" id="2.7.7.-" evidence="8"/>
<proteinExistence type="inferred from homology"/>
<evidence type="ECO:0000256" key="7">
    <source>
        <dbReference type="ARBA" id="ARBA00022842"/>
    </source>
</evidence>
<protein>
    <recommendedName>
        <fullName evidence="8">Protein nucleotidyltransferase YdiU</fullName>
        <ecNumber evidence="8">2.7.7.-</ecNumber>
    </recommendedName>
    <alternativeName>
        <fullName evidence="8">Protein adenylyltransferase YdiU</fullName>
        <ecNumber evidence="8">2.7.7.108</ecNumber>
    </alternativeName>
    <alternativeName>
        <fullName evidence="8">Protein uridylyltransferase YdiU</fullName>
        <ecNumber evidence="8">2.7.7.-</ecNumber>
    </alternativeName>
</protein>
<comment type="cofactor">
    <cofactor evidence="8">
        <name>Mg(2+)</name>
        <dbReference type="ChEBI" id="CHEBI:18420"/>
    </cofactor>
    <cofactor evidence="8">
        <name>Mn(2+)</name>
        <dbReference type="ChEBI" id="CHEBI:29035"/>
    </cofactor>
</comment>
<comment type="catalytic activity">
    <reaction evidence="8">
        <text>L-histidyl-[protein] + UTP = N(tele)-(5'-uridylyl)-L-histidyl-[protein] + diphosphate</text>
        <dbReference type="Rhea" id="RHEA:83891"/>
        <dbReference type="Rhea" id="RHEA-COMP:9745"/>
        <dbReference type="Rhea" id="RHEA-COMP:20239"/>
        <dbReference type="ChEBI" id="CHEBI:29979"/>
        <dbReference type="ChEBI" id="CHEBI:33019"/>
        <dbReference type="ChEBI" id="CHEBI:46398"/>
        <dbReference type="ChEBI" id="CHEBI:233474"/>
    </reaction>
</comment>
<dbReference type="HAMAP" id="MF_00692">
    <property type="entry name" value="SelO"/>
    <property type="match status" value="1"/>
</dbReference>
<comment type="similarity">
    <text evidence="1 8">Belongs to the SELO family.</text>
</comment>
<feature type="active site" description="Proton acceptor" evidence="8">
    <location>
        <position position="253"/>
    </location>
</feature>
<dbReference type="NCBIfam" id="NF000658">
    <property type="entry name" value="PRK00029.1"/>
    <property type="match status" value="1"/>
</dbReference>
<keyword evidence="8" id="KW-0464">Manganese</keyword>
<dbReference type="GO" id="GO:0005524">
    <property type="term" value="F:ATP binding"/>
    <property type="evidence" value="ECO:0007669"/>
    <property type="project" value="UniProtKB-UniRule"/>
</dbReference>
<keyword evidence="4 8" id="KW-0479">Metal-binding</keyword>
<feature type="binding site" evidence="8">
    <location>
        <position position="263"/>
    </location>
    <ligand>
        <name>ATP</name>
        <dbReference type="ChEBI" id="CHEBI:30616"/>
    </ligand>
</feature>
<reference evidence="9 10" key="1">
    <citation type="submission" date="2014-06" db="EMBL/GenBank/DDBJ databases">
        <title>Functional and comparative genomic analyses of the Drosophila gut microbiota identify candidate symbiosis factors.</title>
        <authorList>
            <person name="Newell P.D."/>
            <person name="Chaston J.M."/>
            <person name="Douglas A.E."/>
        </authorList>
    </citation>
    <scope>NUCLEOTIDE SEQUENCE [LARGE SCALE GENOMIC DNA]</scope>
    <source>
        <strain evidence="9 10">DmCS_006</strain>
    </source>
</reference>
<feature type="binding site" evidence="8">
    <location>
        <position position="91"/>
    </location>
    <ligand>
        <name>ATP</name>
        <dbReference type="ChEBI" id="CHEBI:30616"/>
    </ligand>
</feature>
<dbReference type="GO" id="GO:0030145">
    <property type="term" value="F:manganese ion binding"/>
    <property type="evidence" value="ECO:0007669"/>
    <property type="project" value="UniProtKB-UniRule"/>
</dbReference>
<evidence type="ECO:0000256" key="3">
    <source>
        <dbReference type="ARBA" id="ARBA00022695"/>
    </source>
</evidence>
<dbReference type="PATRIC" id="fig|104102.7.peg.1606"/>
<comment type="caution">
    <text evidence="9">The sequence shown here is derived from an EMBL/GenBank/DDBJ whole genome shotgun (WGS) entry which is preliminary data.</text>
</comment>
<keyword evidence="7 8" id="KW-0460">Magnesium</keyword>
<gene>
    <name evidence="8" type="primary">ydiU</name>
    <name evidence="8" type="synonym">selO</name>
    <name evidence="9" type="ORF">AtDm6_1624</name>
</gene>
<feature type="binding site" evidence="8">
    <location>
        <position position="93"/>
    </location>
    <ligand>
        <name>ATP</name>
        <dbReference type="ChEBI" id="CHEBI:30616"/>
    </ligand>
</feature>
<comment type="catalytic activity">
    <reaction evidence="8">
        <text>L-threonyl-[protein] + ATP = 3-O-(5'-adenylyl)-L-threonyl-[protein] + diphosphate</text>
        <dbReference type="Rhea" id="RHEA:54292"/>
        <dbReference type="Rhea" id="RHEA-COMP:11060"/>
        <dbReference type="Rhea" id="RHEA-COMP:13847"/>
        <dbReference type="ChEBI" id="CHEBI:30013"/>
        <dbReference type="ChEBI" id="CHEBI:30616"/>
        <dbReference type="ChEBI" id="CHEBI:33019"/>
        <dbReference type="ChEBI" id="CHEBI:138113"/>
        <dbReference type="EC" id="2.7.7.108"/>
    </reaction>
</comment>
<feature type="binding site" evidence="8">
    <location>
        <position position="177"/>
    </location>
    <ligand>
        <name>ATP</name>
        <dbReference type="ChEBI" id="CHEBI:30616"/>
    </ligand>
</feature>
<dbReference type="Pfam" id="PF02696">
    <property type="entry name" value="SelO"/>
    <property type="match status" value="1"/>
</dbReference>
<feature type="binding site" evidence="8">
    <location>
        <position position="127"/>
    </location>
    <ligand>
        <name>ATP</name>
        <dbReference type="ChEBI" id="CHEBI:30616"/>
    </ligand>
</feature>
<feature type="binding site" evidence="8">
    <location>
        <position position="94"/>
    </location>
    <ligand>
        <name>ATP</name>
        <dbReference type="ChEBI" id="CHEBI:30616"/>
    </ligand>
</feature>
<feature type="binding site" evidence="8">
    <location>
        <position position="254"/>
    </location>
    <ligand>
        <name>Mg(2+)</name>
        <dbReference type="ChEBI" id="CHEBI:18420"/>
    </ligand>
</feature>
<keyword evidence="10" id="KW-1185">Reference proteome</keyword>
<organism evidence="9 10">
    <name type="scientific">Acetobacter tropicalis</name>
    <dbReference type="NCBI Taxonomy" id="104102"/>
    <lineage>
        <taxon>Bacteria</taxon>
        <taxon>Pseudomonadati</taxon>
        <taxon>Pseudomonadota</taxon>
        <taxon>Alphaproteobacteria</taxon>
        <taxon>Acetobacterales</taxon>
        <taxon>Acetobacteraceae</taxon>
        <taxon>Acetobacter</taxon>
    </lineage>
</organism>
<feature type="binding site" evidence="8">
    <location>
        <position position="126"/>
    </location>
    <ligand>
        <name>ATP</name>
        <dbReference type="ChEBI" id="CHEBI:30616"/>
    </ligand>
</feature>
<comment type="catalytic activity">
    <reaction evidence="8">
        <text>L-seryl-[protein] + ATP = 3-O-(5'-adenylyl)-L-seryl-[protein] + diphosphate</text>
        <dbReference type="Rhea" id="RHEA:58120"/>
        <dbReference type="Rhea" id="RHEA-COMP:9863"/>
        <dbReference type="Rhea" id="RHEA-COMP:15073"/>
        <dbReference type="ChEBI" id="CHEBI:29999"/>
        <dbReference type="ChEBI" id="CHEBI:30616"/>
        <dbReference type="ChEBI" id="CHEBI:33019"/>
        <dbReference type="ChEBI" id="CHEBI:142516"/>
        <dbReference type="EC" id="2.7.7.108"/>
    </reaction>
</comment>
<accession>A0A094YPX7</accession>
<feature type="binding site" evidence="8">
    <location>
        <position position="184"/>
    </location>
    <ligand>
        <name>ATP</name>
        <dbReference type="ChEBI" id="CHEBI:30616"/>
    </ligand>
</feature>
<keyword evidence="6 8" id="KW-0067">ATP-binding</keyword>
<keyword evidence="5 8" id="KW-0547">Nucleotide-binding</keyword>
<name>A0A094YPX7_9PROT</name>
<sequence length="498" mass="54662">MVRVMNNFSLEQTYVSLPERFYAQVELSPVAAPQLIKLNEKLAEALGLDTAWLASPAGIAMLAGQAMPEGVQPVALAYAGHQFGNFVPRLGDGRALLLGDVTDSAGKTWEIQLKGSGRTPFSRRGDGRAALGPVLRECVVSEAMAVLGIPTTRSLAAVRTGETVLRETPLPGAVLTRVAASHIRVGTFQFFAAREDEAGLRLLADYAISRHYPDATQAENPYLALLESVIAAQARLVAQWMLVGFIHGVMNTDNMSISGETIDYGPCAFMEQYDTSTVFSFIDERGRYAYGNQPSMALWNLTRLAEALLPLLAENDDTAVEIAQTALGAFEPQFQTAYLAGLRAKLGLKTEQEGDIALARTLLETMKNDQLDFTQTFRALSQTELQEGLANTPDAVLLPDTLTPLGAWLKQWQVRLEQEPSCTPAQRAATMRRVNPCYIPRNHLVEEMIVQAVTEDDYTLFETLQSVLANPYQEQPGRERYALPAKPAERVRYTFCGT</sequence>